<keyword evidence="9" id="KW-1185">Reference proteome</keyword>
<protein>
    <submittedName>
        <fullName evidence="8">Putative integral membrane protein</fullName>
    </submittedName>
</protein>
<dbReference type="EMBL" id="CP003273">
    <property type="protein sequence ID" value="AGL03486.1"/>
    <property type="molecule type" value="Genomic_DNA"/>
</dbReference>
<dbReference type="HOGENOM" id="CLU_1649394_0_0_9"/>
<evidence type="ECO:0000313" key="9">
    <source>
        <dbReference type="Proteomes" id="UP000013520"/>
    </source>
</evidence>
<dbReference type="Proteomes" id="UP000013520">
    <property type="component" value="Chromosome"/>
</dbReference>
<evidence type="ECO:0000256" key="2">
    <source>
        <dbReference type="ARBA" id="ARBA00022475"/>
    </source>
</evidence>
<feature type="transmembrane region" description="Helical" evidence="6">
    <location>
        <begin position="12"/>
        <end position="35"/>
    </location>
</feature>
<dbReference type="Pfam" id="PF05425">
    <property type="entry name" value="CopD"/>
    <property type="match status" value="1"/>
</dbReference>
<organism evidence="8 9">
    <name type="scientific">Desulfoscipio gibsoniae DSM 7213</name>
    <dbReference type="NCBI Taxonomy" id="767817"/>
    <lineage>
        <taxon>Bacteria</taxon>
        <taxon>Bacillati</taxon>
        <taxon>Bacillota</taxon>
        <taxon>Clostridia</taxon>
        <taxon>Eubacteriales</taxon>
        <taxon>Desulfallaceae</taxon>
        <taxon>Desulfoscipio</taxon>
    </lineage>
</organism>
<feature type="transmembrane region" description="Helical" evidence="6">
    <location>
        <begin position="144"/>
        <end position="164"/>
    </location>
</feature>
<dbReference type="InterPro" id="IPR032694">
    <property type="entry name" value="CopC/D"/>
</dbReference>
<dbReference type="GO" id="GO:0005886">
    <property type="term" value="C:plasma membrane"/>
    <property type="evidence" value="ECO:0007669"/>
    <property type="project" value="UniProtKB-SubCell"/>
</dbReference>
<keyword evidence="5 6" id="KW-0472">Membrane</keyword>
<feature type="transmembrane region" description="Helical" evidence="6">
    <location>
        <begin position="89"/>
        <end position="111"/>
    </location>
</feature>
<gene>
    <name evidence="8" type="ORF">Desgi_4236</name>
</gene>
<sequence length="169" mass="18348">MEQILHSISGSLHFLAVVTWIGSMMYSMFAVAPALKHLGTPRAHAINMIAARRFSPLTWGSLAVLIVTGIYAVSGNVDKLSTLFGQPAGIVLFVKLLLVAALIVILLYQIYTLSPQMKKLINPATPKDQENALEIARAGNTANFWSWTHLVLGITVIILAVILAELLES</sequence>
<dbReference type="RefSeq" id="WP_006521464.1">
    <property type="nucleotide sequence ID" value="NC_021184.1"/>
</dbReference>
<dbReference type="InterPro" id="IPR008457">
    <property type="entry name" value="Cu-R_CopD_dom"/>
</dbReference>
<evidence type="ECO:0000313" key="8">
    <source>
        <dbReference type="EMBL" id="AGL03486.1"/>
    </source>
</evidence>
<keyword evidence="3 6" id="KW-0812">Transmembrane</keyword>
<dbReference type="OrthoDB" id="2083687at2"/>
<dbReference type="KEGG" id="dgi:Desgi_4236"/>
<feature type="transmembrane region" description="Helical" evidence="6">
    <location>
        <begin position="56"/>
        <end position="77"/>
    </location>
</feature>
<dbReference type="STRING" id="767817.Desgi_4236"/>
<dbReference type="PANTHER" id="PTHR34820:SF4">
    <property type="entry name" value="INNER MEMBRANE PROTEIN YEBZ"/>
    <property type="match status" value="1"/>
</dbReference>
<accession>R4KV42</accession>
<evidence type="ECO:0000256" key="4">
    <source>
        <dbReference type="ARBA" id="ARBA00022989"/>
    </source>
</evidence>
<reference evidence="8 9" key="1">
    <citation type="submission" date="2012-01" db="EMBL/GenBank/DDBJ databases">
        <title>Complete sequence of Desulfotomaculum gibsoniae DSM 7213.</title>
        <authorList>
            <consortium name="US DOE Joint Genome Institute"/>
            <person name="Lucas S."/>
            <person name="Han J."/>
            <person name="Lapidus A."/>
            <person name="Cheng J.-F."/>
            <person name="Goodwin L."/>
            <person name="Pitluck S."/>
            <person name="Peters L."/>
            <person name="Ovchinnikova G."/>
            <person name="Teshima H."/>
            <person name="Detter J.C."/>
            <person name="Han C."/>
            <person name="Tapia R."/>
            <person name="Land M."/>
            <person name="Hauser L."/>
            <person name="Kyrpides N."/>
            <person name="Ivanova N."/>
            <person name="Pagani I."/>
            <person name="Parshina S."/>
            <person name="Plugge C."/>
            <person name="Muyzer G."/>
            <person name="Kuever J."/>
            <person name="Ivanova A."/>
            <person name="Nazina T."/>
            <person name="Klenk H.-P."/>
            <person name="Brambilla E."/>
            <person name="Spring S."/>
            <person name="Stams A.F."/>
            <person name="Woyke T."/>
        </authorList>
    </citation>
    <scope>NUCLEOTIDE SEQUENCE [LARGE SCALE GENOMIC DNA]</scope>
    <source>
        <strain evidence="8 9">DSM 7213</strain>
    </source>
</reference>
<evidence type="ECO:0000256" key="3">
    <source>
        <dbReference type="ARBA" id="ARBA00022692"/>
    </source>
</evidence>
<dbReference type="GO" id="GO:0006825">
    <property type="term" value="P:copper ion transport"/>
    <property type="evidence" value="ECO:0007669"/>
    <property type="project" value="InterPro"/>
</dbReference>
<dbReference type="AlphaFoldDB" id="R4KV42"/>
<dbReference type="PANTHER" id="PTHR34820">
    <property type="entry name" value="INNER MEMBRANE PROTEIN YEBZ"/>
    <property type="match status" value="1"/>
</dbReference>
<feature type="domain" description="Copper resistance protein D" evidence="7">
    <location>
        <begin position="50"/>
        <end position="162"/>
    </location>
</feature>
<keyword evidence="2" id="KW-1003">Cell membrane</keyword>
<evidence type="ECO:0000259" key="7">
    <source>
        <dbReference type="Pfam" id="PF05425"/>
    </source>
</evidence>
<keyword evidence="4 6" id="KW-1133">Transmembrane helix</keyword>
<comment type="subcellular location">
    <subcellularLocation>
        <location evidence="1">Cell membrane</location>
        <topology evidence="1">Multi-pass membrane protein</topology>
    </subcellularLocation>
</comment>
<evidence type="ECO:0000256" key="5">
    <source>
        <dbReference type="ARBA" id="ARBA00023136"/>
    </source>
</evidence>
<evidence type="ECO:0000256" key="1">
    <source>
        <dbReference type="ARBA" id="ARBA00004651"/>
    </source>
</evidence>
<proteinExistence type="predicted"/>
<dbReference type="eggNOG" id="COG1276">
    <property type="taxonomic scope" value="Bacteria"/>
</dbReference>
<evidence type="ECO:0000256" key="6">
    <source>
        <dbReference type="SAM" id="Phobius"/>
    </source>
</evidence>
<name>R4KV42_9FIRM</name>